<dbReference type="EMBL" id="AP012032">
    <property type="protein sequence ID" value="BAK13366.1"/>
    <property type="molecule type" value="Genomic_DNA"/>
</dbReference>
<evidence type="ECO:0000256" key="3">
    <source>
        <dbReference type="ARBA" id="ARBA00022741"/>
    </source>
</evidence>
<dbReference type="GO" id="GO:0005524">
    <property type="term" value="F:ATP binding"/>
    <property type="evidence" value="ECO:0007669"/>
    <property type="project" value="UniProtKB-KW"/>
</dbReference>
<protein>
    <submittedName>
        <fullName evidence="6">Dipeptide transport ATP-binding protein DppF</fullName>
    </submittedName>
</protein>
<dbReference type="PATRIC" id="fig|932677.3.peg.3795"/>
<comment type="similarity">
    <text evidence="1">Belongs to the ABC transporter superfamily. Drug exporter-2 (TC 3.A.1.117) family.</text>
</comment>
<gene>
    <name evidence="6" type="primary">dppF</name>
    <name evidence="6" type="ordered locus">PAJ_3286</name>
</gene>
<dbReference type="KEGG" id="paj:PAJ_3286"/>
<keyword evidence="3" id="KW-0547">Nucleotide-binding</keyword>
<dbReference type="Gene3D" id="3.40.50.300">
    <property type="entry name" value="P-loop containing nucleotide triphosphate hydrolases"/>
    <property type="match status" value="1"/>
</dbReference>
<evidence type="ECO:0000313" key="7">
    <source>
        <dbReference type="Proteomes" id="UP000006690"/>
    </source>
</evidence>
<evidence type="ECO:0000256" key="4">
    <source>
        <dbReference type="ARBA" id="ARBA00022840"/>
    </source>
</evidence>
<evidence type="ECO:0000256" key="2">
    <source>
        <dbReference type="ARBA" id="ARBA00022448"/>
    </source>
</evidence>
<dbReference type="InterPro" id="IPR003439">
    <property type="entry name" value="ABC_transporter-like_ATP-bd"/>
</dbReference>
<dbReference type="InterPro" id="IPR013563">
    <property type="entry name" value="Oligopep_ABC_C"/>
</dbReference>
<reference evidence="7" key="1">
    <citation type="journal article" date="2012" name="Appl. Microbiol. Biotechnol.">
        <title>The complete genome sequence of Pantoea ananatis AJ13355, an organism with great biotechnological potential.</title>
        <authorList>
            <person name="Hara Y."/>
            <person name="Kadotani N."/>
            <person name="Izui H."/>
            <person name="Katashkina J.I."/>
            <person name="Kuvaeva T.M."/>
            <person name="Andreeva I.G."/>
            <person name="Golubeva L.I."/>
            <person name="Malko D.B."/>
            <person name="Makeev V.J."/>
            <person name="Mashko S.V."/>
            <person name="Kozlov Y.I."/>
        </authorList>
    </citation>
    <scope>NUCLEOTIDE SEQUENCE [LARGE SCALE GENOMIC DNA]</scope>
    <source>
        <strain evidence="7">AJ13355</strain>
    </source>
</reference>
<dbReference type="PROSITE" id="PS00211">
    <property type="entry name" value="ABC_TRANSPORTER_1"/>
    <property type="match status" value="1"/>
</dbReference>
<dbReference type="Pfam" id="PF08352">
    <property type="entry name" value="oligo_HPY"/>
    <property type="match status" value="1"/>
</dbReference>
<dbReference type="FunFam" id="3.40.50.300:FF:000016">
    <property type="entry name" value="Oligopeptide ABC transporter ATP-binding component"/>
    <property type="match status" value="1"/>
</dbReference>
<feature type="domain" description="ABC transporter" evidence="5">
    <location>
        <begin position="46"/>
        <end position="295"/>
    </location>
</feature>
<dbReference type="InterPro" id="IPR017871">
    <property type="entry name" value="ABC_transporter-like_CS"/>
</dbReference>
<dbReference type="InterPro" id="IPR050319">
    <property type="entry name" value="ABC_transp_ATP-bind"/>
</dbReference>
<evidence type="ECO:0000259" key="5">
    <source>
        <dbReference type="PROSITE" id="PS50893"/>
    </source>
</evidence>
<sequence>MPMTAAVKKNLNCGRFRDVSPNVTIRWTMPGDQLMSPDNTKHEYLLQAIDLKKHYPVKKGLFGQERLVKALDGVSFNLERGKTLAVVGESGCGKSTLGRLLTMIETPTEGQLYWHGQDLLKHDPHAQKLRRQKIQIVFQNPYGSLNPRKKVSQILEEPLVINTSLSKAERREKTLEMMAKVGLKTEHYDRYPHMFSGGQRQRIAIARGLMLEPDVLIADEPVSALDVSVRAQVLNLMMDLQQEMGLSYVFISHDLSVVEHIADDVMVMYLGRCVEKGSKEAIFANPRHPYTQALLSATPRLNPDERRERIKLTGELPSPLNPPPGCAFNARCRRRFGTCVQLQPQLKQYGDQQIACFAVDQDESQLTASVESASQP</sequence>
<dbReference type="PANTHER" id="PTHR43776">
    <property type="entry name" value="TRANSPORT ATP-BINDING PROTEIN"/>
    <property type="match status" value="1"/>
</dbReference>
<dbReference type="NCBIfam" id="NF043071">
    <property type="entry name" value="DppF_dipep"/>
    <property type="match status" value="1"/>
</dbReference>
<dbReference type="Pfam" id="PF00005">
    <property type="entry name" value="ABC_tran"/>
    <property type="match status" value="1"/>
</dbReference>
<dbReference type="SUPFAM" id="SSF52540">
    <property type="entry name" value="P-loop containing nucleoside triphosphate hydrolases"/>
    <property type="match status" value="1"/>
</dbReference>
<dbReference type="InterPro" id="IPR027417">
    <property type="entry name" value="P-loop_NTPase"/>
</dbReference>
<dbReference type="Proteomes" id="UP000006690">
    <property type="component" value="Chromosome"/>
</dbReference>
<name>A0A0H3L203_PANAA</name>
<keyword evidence="2" id="KW-0813">Transport</keyword>
<dbReference type="HOGENOM" id="CLU_000604_1_23_6"/>
<organism evidence="6 7">
    <name type="scientific">Pantoea ananatis (strain AJ13355)</name>
    <dbReference type="NCBI Taxonomy" id="932677"/>
    <lineage>
        <taxon>Bacteria</taxon>
        <taxon>Pseudomonadati</taxon>
        <taxon>Pseudomonadota</taxon>
        <taxon>Gammaproteobacteria</taxon>
        <taxon>Enterobacterales</taxon>
        <taxon>Erwiniaceae</taxon>
        <taxon>Pantoea</taxon>
    </lineage>
</organism>
<dbReference type="InterPro" id="IPR050021">
    <property type="entry name" value="DppF"/>
</dbReference>
<dbReference type="PROSITE" id="PS50893">
    <property type="entry name" value="ABC_TRANSPORTER_2"/>
    <property type="match status" value="1"/>
</dbReference>
<dbReference type="eggNOG" id="COG4608">
    <property type="taxonomic scope" value="Bacteria"/>
</dbReference>
<dbReference type="CDD" id="cd03257">
    <property type="entry name" value="ABC_NikE_OppD_transporters"/>
    <property type="match status" value="1"/>
</dbReference>
<proteinExistence type="inferred from homology"/>
<keyword evidence="4 6" id="KW-0067">ATP-binding</keyword>
<dbReference type="NCBIfam" id="NF008453">
    <property type="entry name" value="PRK11308.1"/>
    <property type="match status" value="1"/>
</dbReference>
<evidence type="ECO:0000256" key="1">
    <source>
        <dbReference type="ARBA" id="ARBA00006526"/>
    </source>
</evidence>
<dbReference type="AlphaFoldDB" id="A0A0H3L203"/>
<dbReference type="PANTHER" id="PTHR43776:SF6">
    <property type="entry name" value="DIPEPTIDE TRANSPORT ATP-BINDING PROTEIN DPPF"/>
    <property type="match status" value="1"/>
</dbReference>
<dbReference type="SMART" id="SM00382">
    <property type="entry name" value="AAA"/>
    <property type="match status" value="1"/>
</dbReference>
<accession>A0A0H3L203</accession>
<dbReference type="NCBIfam" id="TIGR01727">
    <property type="entry name" value="oligo_HPY"/>
    <property type="match status" value="1"/>
</dbReference>
<dbReference type="InterPro" id="IPR003593">
    <property type="entry name" value="AAA+_ATPase"/>
</dbReference>
<evidence type="ECO:0000313" key="6">
    <source>
        <dbReference type="EMBL" id="BAK13366.1"/>
    </source>
</evidence>
<dbReference type="GO" id="GO:0071916">
    <property type="term" value="F:dipeptide transmembrane transporter activity"/>
    <property type="evidence" value="ECO:0007669"/>
    <property type="project" value="InterPro"/>
</dbReference>
<dbReference type="GO" id="GO:0016887">
    <property type="term" value="F:ATP hydrolysis activity"/>
    <property type="evidence" value="ECO:0007669"/>
    <property type="project" value="InterPro"/>
</dbReference>